<dbReference type="STRING" id="1817772.A2527_11680"/>
<dbReference type="Proteomes" id="UP000178449">
    <property type="component" value="Unassembled WGS sequence"/>
</dbReference>
<evidence type="ECO:0000313" key="1">
    <source>
        <dbReference type="EMBL" id="OGG93561.1"/>
    </source>
</evidence>
<evidence type="ECO:0000313" key="2">
    <source>
        <dbReference type="Proteomes" id="UP000178449"/>
    </source>
</evidence>
<proteinExistence type="predicted"/>
<accession>A0A1F6G622</accession>
<sequence>MLNPFKKQNVYLKFAQENIFTGDLYFLLEEVKKLVDQLLIEAVSRTHGKGFKGKRVVEAELAKRPSELAGKFKSMFYLLFFCEVAQVIGPSRNYKSQIEEQHLKYLANLIEQEPKMVAKLGADLSNFLNHYYSLILAPQLAQNAAFVDAQLARLAKGTKALGFQMERGNRGAIVITPNEPERKRLYDLWFASRKRRFSFGFKKTENEYSPYLKKLRKNKSIRYLANLICNEIPFANPTKIKILITFSVVISESVSAQVQKMITDENARHVRPKSFFTADLKKLSTQVEKKNGEYFSQLGIDLNSFLTAIRKGEDRQGRLDQAAQKAQDDRWTQLRKAVDALGFVYTLSPDNKVLKLSLG</sequence>
<protein>
    <submittedName>
        <fullName evidence="1">Uncharacterized protein</fullName>
    </submittedName>
</protein>
<name>A0A1F6G622_9PROT</name>
<comment type="caution">
    <text evidence="1">The sequence shown here is derived from an EMBL/GenBank/DDBJ whole genome shotgun (WGS) entry which is preliminary data.</text>
</comment>
<gene>
    <name evidence="1" type="ORF">A2527_11680</name>
</gene>
<organism evidence="1 2">
    <name type="scientific">Candidatus Lambdaproteobacteria bacterium RIFOXYD2_FULL_50_16</name>
    <dbReference type="NCBI Taxonomy" id="1817772"/>
    <lineage>
        <taxon>Bacteria</taxon>
        <taxon>Pseudomonadati</taxon>
        <taxon>Pseudomonadota</taxon>
        <taxon>Candidatus Lambdaproteobacteria</taxon>
    </lineage>
</organism>
<dbReference type="EMBL" id="MFNE01000047">
    <property type="protein sequence ID" value="OGG93561.1"/>
    <property type="molecule type" value="Genomic_DNA"/>
</dbReference>
<reference evidence="1 2" key="1">
    <citation type="journal article" date="2016" name="Nat. Commun.">
        <title>Thousands of microbial genomes shed light on interconnected biogeochemical processes in an aquifer system.</title>
        <authorList>
            <person name="Anantharaman K."/>
            <person name="Brown C.T."/>
            <person name="Hug L.A."/>
            <person name="Sharon I."/>
            <person name="Castelle C.J."/>
            <person name="Probst A.J."/>
            <person name="Thomas B.C."/>
            <person name="Singh A."/>
            <person name="Wilkins M.J."/>
            <person name="Karaoz U."/>
            <person name="Brodie E.L."/>
            <person name="Williams K.H."/>
            <person name="Hubbard S.S."/>
            <person name="Banfield J.F."/>
        </authorList>
    </citation>
    <scope>NUCLEOTIDE SEQUENCE [LARGE SCALE GENOMIC DNA]</scope>
</reference>
<dbReference type="AlphaFoldDB" id="A0A1F6G622"/>